<gene>
    <name evidence="1" type="ORF">C4532_14195</name>
</gene>
<reference evidence="1 2" key="1">
    <citation type="journal article" date="2017" name="ISME J.">
        <title>Energy and carbon metabolisms in a deep terrestrial subsurface fluid microbial community.</title>
        <authorList>
            <person name="Momper L."/>
            <person name="Jungbluth S.P."/>
            <person name="Lee M.D."/>
            <person name="Amend J.P."/>
        </authorList>
    </citation>
    <scope>NUCLEOTIDE SEQUENCE [LARGE SCALE GENOMIC DNA]</scope>
    <source>
        <strain evidence="1">SURF_17</strain>
    </source>
</reference>
<proteinExistence type="predicted"/>
<comment type="caution">
    <text evidence="1">The sequence shown here is derived from an EMBL/GenBank/DDBJ whole genome shotgun (WGS) entry which is preliminary data.</text>
</comment>
<dbReference type="AlphaFoldDB" id="A0A419EU89"/>
<dbReference type="Pfam" id="PF13189">
    <property type="entry name" value="Cytidylate_kin2"/>
    <property type="match status" value="1"/>
</dbReference>
<sequence length="274" mass="31042">MSIVTVSRRTYSRGKEIAEKVAEVLGYECVGREVLLLASKEYGIPEERLYKATHEAPSFLGITPNARKRYIAYVKAAFAAYMLKDNVVYHGPAGELLIQGVSHLLRVRINADLEDRVALRMERDKITEKEARKKILRDDDKHGKLMKWVYGRDDTDAGLYDLVINVSQIGVDKAVEIVTSTVKLKKFQPMAYSIRLLKNIELSCRIAAHLIDLDPDIRVRSESGNVHVYAKASGRGMKRTPEIIKERAMKLPGVKSVEVHMSEDLFERIAGEMR</sequence>
<evidence type="ECO:0000313" key="1">
    <source>
        <dbReference type="EMBL" id="RJP67755.1"/>
    </source>
</evidence>
<dbReference type="Proteomes" id="UP000285961">
    <property type="component" value="Unassembled WGS sequence"/>
</dbReference>
<name>A0A419EU89_9BACT</name>
<protein>
    <submittedName>
        <fullName evidence="1">Cytidylate kinase-like family protein</fullName>
    </submittedName>
</protein>
<organism evidence="1 2">
    <name type="scientific">Candidatus Abyssobacteria bacterium SURF_17</name>
    <dbReference type="NCBI Taxonomy" id="2093361"/>
    <lineage>
        <taxon>Bacteria</taxon>
        <taxon>Pseudomonadati</taxon>
        <taxon>Candidatus Hydrogenedentota</taxon>
        <taxon>Candidatus Abyssobacteria</taxon>
    </lineage>
</organism>
<evidence type="ECO:0000313" key="2">
    <source>
        <dbReference type="Proteomes" id="UP000285961"/>
    </source>
</evidence>
<dbReference type="Gene3D" id="3.40.50.300">
    <property type="entry name" value="P-loop containing nucleotide triphosphate hydrolases"/>
    <property type="match status" value="1"/>
</dbReference>
<keyword evidence="1" id="KW-0808">Transferase</keyword>
<keyword evidence="1" id="KW-0418">Kinase</keyword>
<dbReference type="EMBL" id="QZKI01000100">
    <property type="protein sequence ID" value="RJP67755.1"/>
    <property type="molecule type" value="Genomic_DNA"/>
</dbReference>
<dbReference type="InterPro" id="IPR027417">
    <property type="entry name" value="P-loop_NTPase"/>
</dbReference>
<dbReference type="GO" id="GO:0016301">
    <property type="term" value="F:kinase activity"/>
    <property type="evidence" value="ECO:0007669"/>
    <property type="project" value="UniProtKB-KW"/>
</dbReference>
<accession>A0A419EU89</accession>